<comment type="caution">
    <text evidence="4">The sequence shown here is derived from an EMBL/GenBank/DDBJ whole genome shotgun (WGS) entry which is preliminary data.</text>
</comment>
<dbReference type="PROSITE" id="PS01124">
    <property type="entry name" value="HTH_ARAC_FAMILY_2"/>
    <property type="match status" value="1"/>
</dbReference>
<gene>
    <name evidence="4" type="ORF">ACFSAH_12360</name>
</gene>
<dbReference type="InterPro" id="IPR018060">
    <property type="entry name" value="HTH_AraC"/>
</dbReference>
<dbReference type="Pfam" id="PF01965">
    <property type="entry name" value="DJ-1_PfpI"/>
    <property type="match status" value="1"/>
</dbReference>
<dbReference type="SUPFAM" id="SSF52317">
    <property type="entry name" value="Class I glutamine amidotransferase-like"/>
    <property type="match status" value="1"/>
</dbReference>
<evidence type="ECO:0000256" key="1">
    <source>
        <dbReference type="ARBA" id="ARBA00023015"/>
    </source>
</evidence>
<evidence type="ECO:0000313" key="5">
    <source>
        <dbReference type="Proteomes" id="UP001597118"/>
    </source>
</evidence>
<dbReference type="PANTHER" id="PTHR43130">
    <property type="entry name" value="ARAC-FAMILY TRANSCRIPTIONAL REGULATOR"/>
    <property type="match status" value="1"/>
</dbReference>
<dbReference type="InterPro" id="IPR029062">
    <property type="entry name" value="Class_I_gatase-like"/>
</dbReference>
<dbReference type="Pfam" id="PF12833">
    <property type="entry name" value="HTH_18"/>
    <property type="match status" value="1"/>
</dbReference>
<sequence length="322" mass="36702">MNLCILLTKNYRLLSLAAIMDVFDTANSYLIQDGKTPLFCIKLMGIQESDENELHNYRHLFHTVHDQNVKPDLILVPAFGNGNMMENLAKNTPFIPWLKQHYNNGATIMSVCTGAFLLGACGLLNDRTATTHIDAIDAFSQAFPEVKLMPHAVVTQSDQIYTSGGATSSFHLKLLIIQKYGGRELALRVAKTFAIDMDRNNQLYFEYFKPELSTDDLVRSLQVIFNTRYQQLKNVEEALDEIPASRRNLLRRFKQTTGLTPIKYLQKTKIEAAKQMLSETQKDIADIMLLSGYQDIKNFRQLFKSFTGLTPKAYRNKFKLIS</sequence>
<dbReference type="EMBL" id="JBHUDG010000019">
    <property type="protein sequence ID" value="MFD1630677.1"/>
    <property type="molecule type" value="Genomic_DNA"/>
</dbReference>
<evidence type="ECO:0000313" key="4">
    <source>
        <dbReference type="EMBL" id="MFD1630677.1"/>
    </source>
</evidence>
<dbReference type="Gene3D" id="1.10.10.60">
    <property type="entry name" value="Homeodomain-like"/>
    <property type="match status" value="2"/>
</dbReference>
<dbReference type="PANTHER" id="PTHR43130:SF3">
    <property type="entry name" value="HTH-TYPE TRANSCRIPTIONAL REGULATOR RV1931C"/>
    <property type="match status" value="1"/>
</dbReference>
<name>A0ABW4IFA7_9SPHI</name>
<dbReference type="Gene3D" id="3.40.50.880">
    <property type="match status" value="1"/>
</dbReference>
<protein>
    <submittedName>
        <fullName evidence="4">GlxA family transcriptional regulator</fullName>
    </submittedName>
</protein>
<evidence type="ECO:0000259" key="3">
    <source>
        <dbReference type="PROSITE" id="PS01124"/>
    </source>
</evidence>
<organism evidence="4 5">
    <name type="scientific">Pseudopedobacter beijingensis</name>
    <dbReference type="NCBI Taxonomy" id="1207056"/>
    <lineage>
        <taxon>Bacteria</taxon>
        <taxon>Pseudomonadati</taxon>
        <taxon>Bacteroidota</taxon>
        <taxon>Sphingobacteriia</taxon>
        <taxon>Sphingobacteriales</taxon>
        <taxon>Sphingobacteriaceae</taxon>
        <taxon>Pseudopedobacter</taxon>
    </lineage>
</organism>
<evidence type="ECO:0000256" key="2">
    <source>
        <dbReference type="ARBA" id="ARBA00023163"/>
    </source>
</evidence>
<dbReference type="SUPFAM" id="SSF46689">
    <property type="entry name" value="Homeodomain-like"/>
    <property type="match status" value="1"/>
</dbReference>
<proteinExistence type="predicted"/>
<dbReference type="Proteomes" id="UP001597118">
    <property type="component" value="Unassembled WGS sequence"/>
</dbReference>
<dbReference type="InterPro" id="IPR052158">
    <property type="entry name" value="INH-QAR"/>
</dbReference>
<dbReference type="InterPro" id="IPR009057">
    <property type="entry name" value="Homeodomain-like_sf"/>
</dbReference>
<dbReference type="RefSeq" id="WP_379663055.1">
    <property type="nucleotide sequence ID" value="NZ_JBHUDG010000019.1"/>
</dbReference>
<accession>A0ABW4IFA7</accession>
<dbReference type="SMART" id="SM00342">
    <property type="entry name" value="HTH_ARAC"/>
    <property type="match status" value="1"/>
</dbReference>
<keyword evidence="5" id="KW-1185">Reference proteome</keyword>
<feature type="domain" description="HTH araC/xylS-type" evidence="3">
    <location>
        <begin position="219"/>
        <end position="317"/>
    </location>
</feature>
<reference evidence="5" key="1">
    <citation type="journal article" date="2019" name="Int. J. Syst. Evol. Microbiol.">
        <title>The Global Catalogue of Microorganisms (GCM) 10K type strain sequencing project: providing services to taxonomists for standard genome sequencing and annotation.</title>
        <authorList>
            <consortium name="The Broad Institute Genomics Platform"/>
            <consortium name="The Broad Institute Genome Sequencing Center for Infectious Disease"/>
            <person name="Wu L."/>
            <person name="Ma J."/>
        </authorList>
    </citation>
    <scope>NUCLEOTIDE SEQUENCE [LARGE SCALE GENOMIC DNA]</scope>
    <source>
        <strain evidence="5">CCUG 53762</strain>
    </source>
</reference>
<keyword evidence="2" id="KW-0804">Transcription</keyword>
<dbReference type="InterPro" id="IPR002818">
    <property type="entry name" value="DJ-1/PfpI"/>
</dbReference>
<keyword evidence="1" id="KW-0805">Transcription regulation</keyword>